<dbReference type="Pfam" id="PF01028">
    <property type="entry name" value="Topoisom_I"/>
    <property type="match status" value="1"/>
</dbReference>
<gene>
    <name evidence="9" type="ORF">H9645_00310</name>
</gene>
<feature type="domain" description="DNA topoisomerase IB N-terminal" evidence="8">
    <location>
        <begin position="43"/>
        <end position="91"/>
    </location>
</feature>
<dbReference type="InterPro" id="IPR013500">
    <property type="entry name" value="TopoI_cat_euk"/>
</dbReference>
<proteinExistence type="inferred from homology"/>
<comment type="caution">
    <text evidence="9">The sequence shown here is derived from an EMBL/GenBank/DDBJ whole genome shotgun (WGS) entry which is preliminary data.</text>
</comment>
<feature type="domain" description="DNA topoisomerase I catalytic core eukaryotic-type" evidence="7">
    <location>
        <begin position="103"/>
        <end position="310"/>
    </location>
</feature>
<evidence type="ECO:0000256" key="2">
    <source>
        <dbReference type="ARBA" id="ARBA00006645"/>
    </source>
</evidence>
<dbReference type="EC" id="5.6.2.1" evidence="3"/>
<evidence type="ECO:0000259" key="8">
    <source>
        <dbReference type="Pfam" id="PF21338"/>
    </source>
</evidence>
<dbReference type="InterPro" id="IPR001631">
    <property type="entry name" value="TopoI"/>
</dbReference>
<evidence type="ECO:0000313" key="10">
    <source>
        <dbReference type="Proteomes" id="UP000647183"/>
    </source>
</evidence>
<evidence type="ECO:0000256" key="1">
    <source>
        <dbReference type="ARBA" id="ARBA00000213"/>
    </source>
</evidence>
<sequence>MAPTSSNPPPDDAPPGSLEAAEAGLLYVCDQDPGIRRLRSGRGFRYVDPAGKAVRDPATLERIRALAVPPAYRDVWICTSPRGHLQATGRDARGRKQYRYHARWRNCRDVGKFERLPAFADALPRLRRKLRTDLALPGFPREKVLALVVATMADTLLRVGNDSYARENRSYGLTTLRSRHARFPAGGLRLQFTGKGGKRHDVELGDRRLVRMLRAMHQLPGQRLFQYTGEDGELHPIDSSMVNEYLRDRMGDGFTAKDFRTWGATLEAFRLLAASPPPEDASDRALAAIQQSVLGEVSGLLGNTVAVCRKSYVDPCVFEGWQDGSLSRAAAKARGPRQWESAARRFLSRAHARARAAVTRRQRRRR</sequence>
<dbReference type="Gene3D" id="1.10.132.120">
    <property type="match status" value="1"/>
</dbReference>
<reference evidence="9 10" key="1">
    <citation type="submission" date="2020-08" db="EMBL/GenBank/DDBJ databases">
        <title>A Genomic Blueprint of the Chicken Gut Microbiome.</title>
        <authorList>
            <person name="Gilroy R."/>
            <person name="Ravi A."/>
            <person name="Getino M."/>
            <person name="Pursley I."/>
            <person name="Horton D.L."/>
            <person name="Alikhan N.-F."/>
            <person name="Baker D."/>
            <person name="Gharbi K."/>
            <person name="Hall N."/>
            <person name="Watson M."/>
            <person name="Adriaenssens E.M."/>
            <person name="Foster-Nyarko E."/>
            <person name="Jarju S."/>
            <person name="Secka A."/>
            <person name="Antonio M."/>
            <person name="Oren A."/>
            <person name="Chaudhuri R."/>
            <person name="La Ragione R.M."/>
            <person name="Hildebrand F."/>
            <person name="Pallen M.J."/>
        </authorList>
    </citation>
    <scope>NUCLEOTIDE SEQUENCE [LARGE SCALE GENOMIC DNA]</scope>
    <source>
        <strain evidence="9 10">Sa2BVA3</strain>
    </source>
</reference>
<protein>
    <recommendedName>
        <fullName evidence="3">DNA topoisomerase</fullName>
        <ecNumber evidence="3">5.6.2.1</ecNumber>
    </recommendedName>
</protein>
<dbReference type="PROSITE" id="PS52038">
    <property type="entry name" value="TOPO_IB_2"/>
    <property type="match status" value="1"/>
</dbReference>
<evidence type="ECO:0000256" key="6">
    <source>
        <dbReference type="ARBA" id="ARBA00023235"/>
    </source>
</evidence>
<comment type="similarity">
    <text evidence="2">Belongs to the type IB topoisomerase family.</text>
</comment>
<dbReference type="Gene3D" id="3.30.66.10">
    <property type="entry name" value="DNA topoisomerase I domain"/>
    <property type="match status" value="1"/>
</dbReference>
<name>A0ABR8UEN6_9GAMM</name>
<dbReference type="PRINTS" id="PR00416">
    <property type="entry name" value="EUTPISMRASEI"/>
</dbReference>
<evidence type="ECO:0000256" key="3">
    <source>
        <dbReference type="ARBA" id="ARBA00012891"/>
    </source>
</evidence>
<organism evidence="9 10">
    <name type="scientific">Luteimonas colneyensis</name>
    <dbReference type="NCBI Taxonomy" id="2762230"/>
    <lineage>
        <taxon>Bacteria</taxon>
        <taxon>Pseudomonadati</taxon>
        <taxon>Pseudomonadota</taxon>
        <taxon>Gammaproteobacteria</taxon>
        <taxon>Lysobacterales</taxon>
        <taxon>Lysobacteraceae</taxon>
        <taxon>Luteimonas</taxon>
    </lineage>
</organism>
<dbReference type="EMBL" id="JACSQJ010000001">
    <property type="protein sequence ID" value="MBD7986471.1"/>
    <property type="molecule type" value="Genomic_DNA"/>
</dbReference>
<dbReference type="RefSeq" id="WP_191727760.1">
    <property type="nucleotide sequence ID" value="NZ_JACSQJ010000001.1"/>
</dbReference>
<dbReference type="Gene3D" id="3.90.15.10">
    <property type="entry name" value="Topoisomerase I, Chain A, domain 3"/>
    <property type="match status" value="1"/>
</dbReference>
<dbReference type="Pfam" id="PF21338">
    <property type="entry name" value="Top1B_N_bact"/>
    <property type="match status" value="1"/>
</dbReference>
<comment type="catalytic activity">
    <reaction evidence="1">
        <text>ATP-independent breakage of single-stranded DNA, followed by passage and rejoining.</text>
        <dbReference type="EC" id="5.6.2.1"/>
    </reaction>
</comment>
<dbReference type="InterPro" id="IPR011010">
    <property type="entry name" value="DNA_brk_join_enz"/>
</dbReference>
<keyword evidence="6" id="KW-0413">Isomerase</keyword>
<evidence type="ECO:0000259" key="7">
    <source>
        <dbReference type="Pfam" id="PF01028"/>
    </source>
</evidence>
<accession>A0ABR8UEN6</accession>
<dbReference type="InterPro" id="IPR035447">
    <property type="entry name" value="DNA_topo_I_N_sf"/>
</dbReference>
<dbReference type="InterPro" id="IPR014711">
    <property type="entry name" value="TopoI_cat_a-hlx-sub_euk"/>
</dbReference>
<dbReference type="Proteomes" id="UP000647183">
    <property type="component" value="Unassembled WGS sequence"/>
</dbReference>
<dbReference type="SUPFAM" id="SSF55869">
    <property type="entry name" value="DNA topoisomerase I domain"/>
    <property type="match status" value="1"/>
</dbReference>
<dbReference type="InterPro" id="IPR049331">
    <property type="entry name" value="Top1B_N_bact"/>
</dbReference>
<keyword evidence="10" id="KW-1185">Reference proteome</keyword>
<keyword evidence="5" id="KW-0238">DNA-binding</keyword>
<evidence type="ECO:0000256" key="5">
    <source>
        <dbReference type="ARBA" id="ARBA00023125"/>
    </source>
</evidence>
<evidence type="ECO:0000256" key="4">
    <source>
        <dbReference type="ARBA" id="ARBA00023029"/>
    </source>
</evidence>
<dbReference type="SUPFAM" id="SSF56349">
    <property type="entry name" value="DNA breaking-rejoining enzymes"/>
    <property type="match status" value="1"/>
</dbReference>
<keyword evidence="4" id="KW-0799">Topoisomerase</keyword>
<evidence type="ECO:0000313" key="9">
    <source>
        <dbReference type="EMBL" id="MBD7986471.1"/>
    </source>
</evidence>